<dbReference type="PROSITE" id="PS01293">
    <property type="entry name" value="NUDIX_COA"/>
    <property type="match status" value="1"/>
</dbReference>
<evidence type="ECO:0000256" key="4">
    <source>
        <dbReference type="ARBA" id="ARBA00022723"/>
    </source>
</evidence>
<evidence type="ECO:0000259" key="8">
    <source>
        <dbReference type="PROSITE" id="PS51462"/>
    </source>
</evidence>
<keyword evidence="4" id="KW-0479">Metal-binding</keyword>
<dbReference type="Proteomes" id="UP000655410">
    <property type="component" value="Unassembled WGS sequence"/>
</dbReference>
<keyword evidence="5" id="KW-0378">Hydrolase</keyword>
<gene>
    <name evidence="9" type="ORF">GCM10011584_22950</name>
</gene>
<dbReference type="EMBL" id="BMNI01000005">
    <property type="protein sequence ID" value="GGO90656.1"/>
    <property type="molecule type" value="Genomic_DNA"/>
</dbReference>
<feature type="domain" description="Nudix hydrolase" evidence="8">
    <location>
        <begin position="34"/>
        <end position="174"/>
    </location>
</feature>
<dbReference type="Pfam" id="PF00293">
    <property type="entry name" value="NUDIX"/>
    <property type="match status" value="1"/>
</dbReference>
<evidence type="ECO:0000256" key="3">
    <source>
        <dbReference type="ARBA" id="ARBA00006506"/>
    </source>
</evidence>
<evidence type="ECO:0000256" key="6">
    <source>
        <dbReference type="ARBA" id="ARBA00022842"/>
    </source>
</evidence>
<name>A0ABQ2NCB3_9ACTN</name>
<dbReference type="PROSITE" id="PS51462">
    <property type="entry name" value="NUDIX"/>
    <property type="match status" value="1"/>
</dbReference>
<comment type="cofactor">
    <cofactor evidence="2">
        <name>Mg(2+)</name>
        <dbReference type="ChEBI" id="CHEBI:18420"/>
    </cofactor>
</comment>
<organism evidence="9 10">
    <name type="scientific">Nocardioides phosphati</name>
    <dbReference type="NCBI Taxonomy" id="1867775"/>
    <lineage>
        <taxon>Bacteria</taxon>
        <taxon>Bacillati</taxon>
        <taxon>Actinomycetota</taxon>
        <taxon>Actinomycetes</taxon>
        <taxon>Propionibacteriales</taxon>
        <taxon>Nocardioidaceae</taxon>
        <taxon>Nocardioides</taxon>
    </lineage>
</organism>
<protein>
    <submittedName>
        <fullName evidence="9">Coenzyme A pyrophosphatase</fullName>
    </submittedName>
</protein>
<evidence type="ECO:0000256" key="1">
    <source>
        <dbReference type="ARBA" id="ARBA00001936"/>
    </source>
</evidence>
<dbReference type="Gene3D" id="3.90.79.10">
    <property type="entry name" value="Nucleoside Triphosphate Pyrophosphohydrolase"/>
    <property type="match status" value="1"/>
</dbReference>
<dbReference type="SUPFAM" id="SSF55811">
    <property type="entry name" value="Nudix"/>
    <property type="match status" value="1"/>
</dbReference>
<comment type="similarity">
    <text evidence="3">Belongs to the Nudix hydrolase family. PCD1 subfamily.</text>
</comment>
<evidence type="ECO:0000313" key="9">
    <source>
        <dbReference type="EMBL" id="GGO90656.1"/>
    </source>
</evidence>
<dbReference type="PANTHER" id="PTHR12992:SF11">
    <property type="entry name" value="MITOCHONDRIAL COENZYME A DIPHOSPHATASE NUDT8"/>
    <property type="match status" value="1"/>
</dbReference>
<comment type="cofactor">
    <cofactor evidence="1">
        <name>Mn(2+)</name>
        <dbReference type="ChEBI" id="CHEBI:29035"/>
    </cofactor>
</comment>
<evidence type="ECO:0000313" key="10">
    <source>
        <dbReference type="Proteomes" id="UP000655410"/>
    </source>
</evidence>
<keyword evidence="7" id="KW-0464">Manganese</keyword>
<sequence>MSGLPDWLDPVATSLDTVRASDLTRFSAPDDGPSPREAAVLMLFGEGPGGPDLLFTERSHTMRSHPGQISFPGGSLDPDDEGPVAAALREAEEECGLDPAGVEVFGALPEIWLPPSNFAVTTVLGWWREESPVRVVSPDEVHAVLRVPIDVLLDPAIRVTMVHPMGFRGPGFLLPDGGVLWGFTAGLVARLFDHVGWTRPWDEEREHPVEEWMIIGRGNEGRPMPAYPAPNSEFPEGPR</sequence>
<dbReference type="PANTHER" id="PTHR12992">
    <property type="entry name" value="NUDIX HYDROLASE"/>
    <property type="match status" value="1"/>
</dbReference>
<keyword evidence="6" id="KW-0460">Magnesium</keyword>
<reference evidence="10" key="1">
    <citation type="journal article" date="2019" name="Int. J. Syst. Evol. Microbiol.">
        <title>The Global Catalogue of Microorganisms (GCM) 10K type strain sequencing project: providing services to taxonomists for standard genome sequencing and annotation.</title>
        <authorList>
            <consortium name="The Broad Institute Genomics Platform"/>
            <consortium name="The Broad Institute Genome Sequencing Center for Infectious Disease"/>
            <person name="Wu L."/>
            <person name="Ma J."/>
        </authorList>
    </citation>
    <scope>NUCLEOTIDE SEQUENCE [LARGE SCALE GENOMIC DNA]</scope>
    <source>
        <strain evidence="10">CGMCC 4.7371</strain>
    </source>
</reference>
<dbReference type="CDD" id="cd03426">
    <property type="entry name" value="NUDIX_CoAse_Nudt7"/>
    <property type="match status" value="1"/>
</dbReference>
<dbReference type="InterPro" id="IPR000059">
    <property type="entry name" value="NUDIX_hydrolase_NudL_CS"/>
</dbReference>
<accession>A0ABQ2NCB3</accession>
<evidence type="ECO:0000256" key="5">
    <source>
        <dbReference type="ARBA" id="ARBA00022801"/>
    </source>
</evidence>
<dbReference type="InterPro" id="IPR000086">
    <property type="entry name" value="NUDIX_hydrolase_dom"/>
</dbReference>
<dbReference type="RefSeq" id="WP_188784152.1">
    <property type="nucleotide sequence ID" value="NZ_BMNI01000005.1"/>
</dbReference>
<dbReference type="InterPro" id="IPR045121">
    <property type="entry name" value="CoAse"/>
</dbReference>
<dbReference type="InterPro" id="IPR015797">
    <property type="entry name" value="NUDIX_hydrolase-like_dom_sf"/>
</dbReference>
<keyword evidence="10" id="KW-1185">Reference proteome</keyword>
<proteinExistence type="inferred from homology"/>
<evidence type="ECO:0000256" key="2">
    <source>
        <dbReference type="ARBA" id="ARBA00001946"/>
    </source>
</evidence>
<evidence type="ECO:0000256" key="7">
    <source>
        <dbReference type="ARBA" id="ARBA00023211"/>
    </source>
</evidence>
<comment type="caution">
    <text evidence="9">The sequence shown here is derived from an EMBL/GenBank/DDBJ whole genome shotgun (WGS) entry which is preliminary data.</text>
</comment>